<sequence length="192" mass="19367">MISPLTFVLMALAVVVGGPQPSRRVQIAGTGAGTGEPAQHRPRDGPATADHNRCASDIALFAACVTAGLPPALAAATVADTYPSGASPWHTTAALLALGAHPERAWSELRPLPGGADLADLVTLSNASGTALANGCTRIAERLRSTSADAATAKAERAGVLIAIPLTAFFLPAFFVLGLAPVVISLGADMLN</sequence>
<dbReference type="RefSeq" id="WP_052205537.1">
    <property type="nucleotide sequence ID" value="NZ_CAUPEA010000013.1"/>
</dbReference>
<evidence type="ECO:0000256" key="6">
    <source>
        <dbReference type="SAM" id="MobiDB-lite"/>
    </source>
</evidence>
<evidence type="ECO:0000256" key="5">
    <source>
        <dbReference type="ARBA" id="ARBA00023136"/>
    </source>
</evidence>
<dbReference type="EMBL" id="CP012342">
    <property type="protein sequence ID" value="AKV59259.1"/>
    <property type="molecule type" value="Genomic_DNA"/>
</dbReference>
<dbReference type="Proteomes" id="UP000060016">
    <property type="component" value="Chromosome"/>
</dbReference>
<dbReference type="PANTHER" id="PTHR35007:SF3">
    <property type="entry name" value="POSSIBLE CONSERVED ALANINE RICH MEMBRANE PROTEIN"/>
    <property type="match status" value="1"/>
</dbReference>
<dbReference type="PATRIC" id="fig|156976.3.peg.1803"/>
<organism evidence="9 10">
    <name type="scientific">Corynebacterium riegelii</name>
    <dbReference type="NCBI Taxonomy" id="156976"/>
    <lineage>
        <taxon>Bacteria</taxon>
        <taxon>Bacillati</taxon>
        <taxon>Actinomycetota</taxon>
        <taxon>Actinomycetes</taxon>
        <taxon>Mycobacteriales</taxon>
        <taxon>Corynebacteriaceae</taxon>
        <taxon>Corynebacterium</taxon>
    </lineage>
</organism>
<keyword evidence="3 7" id="KW-0812">Transmembrane</keyword>
<feature type="transmembrane region" description="Helical" evidence="7">
    <location>
        <begin position="160"/>
        <end position="186"/>
    </location>
</feature>
<feature type="compositionally biased region" description="Basic and acidic residues" evidence="6">
    <location>
        <begin position="38"/>
        <end position="50"/>
    </location>
</feature>
<dbReference type="AlphaFoldDB" id="A0A0K1RCX1"/>
<evidence type="ECO:0000259" key="8">
    <source>
        <dbReference type="Pfam" id="PF00482"/>
    </source>
</evidence>
<evidence type="ECO:0000313" key="10">
    <source>
        <dbReference type="Proteomes" id="UP000060016"/>
    </source>
</evidence>
<evidence type="ECO:0000256" key="4">
    <source>
        <dbReference type="ARBA" id="ARBA00022989"/>
    </source>
</evidence>
<comment type="subcellular location">
    <subcellularLocation>
        <location evidence="1">Cell membrane</location>
        <topology evidence="1">Multi-pass membrane protein</topology>
    </subcellularLocation>
</comment>
<accession>A0A0K1RCX1</accession>
<feature type="domain" description="Type II secretion system protein GspF" evidence="8">
    <location>
        <begin position="60"/>
        <end position="179"/>
    </location>
</feature>
<evidence type="ECO:0000256" key="7">
    <source>
        <dbReference type="SAM" id="Phobius"/>
    </source>
</evidence>
<keyword evidence="2" id="KW-1003">Cell membrane</keyword>
<evidence type="ECO:0000313" key="9">
    <source>
        <dbReference type="EMBL" id="AKV59259.1"/>
    </source>
</evidence>
<dbReference type="Pfam" id="PF00482">
    <property type="entry name" value="T2SSF"/>
    <property type="match status" value="1"/>
</dbReference>
<dbReference type="KEGG" id="crie:AK829_08995"/>
<keyword evidence="4 7" id="KW-1133">Transmembrane helix</keyword>
<proteinExistence type="predicted"/>
<dbReference type="InterPro" id="IPR018076">
    <property type="entry name" value="T2SS_GspF_dom"/>
</dbReference>
<keyword evidence="5 7" id="KW-0472">Membrane</keyword>
<dbReference type="STRING" id="156976.AK829_08995"/>
<reference evidence="9 10" key="1">
    <citation type="submission" date="2015-08" db="EMBL/GenBank/DDBJ databases">
        <authorList>
            <person name="Babu N.S."/>
            <person name="Beckwith C.J."/>
            <person name="Beseler K.G."/>
            <person name="Brison A."/>
            <person name="Carone J.V."/>
            <person name="Caskin T.P."/>
            <person name="Diamond M."/>
            <person name="Durham M.E."/>
            <person name="Foxe J.M."/>
            <person name="Go M."/>
            <person name="Henderson B.A."/>
            <person name="Jones I.B."/>
            <person name="McGettigan J.A."/>
            <person name="Micheletti S.J."/>
            <person name="Nasrallah M.E."/>
            <person name="Ortiz D."/>
            <person name="Piller C.R."/>
            <person name="Privatt S.R."/>
            <person name="Schneider S.L."/>
            <person name="Sharp S."/>
            <person name="Smith T.C."/>
            <person name="Stanton J.D."/>
            <person name="Ullery H.E."/>
            <person name="Wilson R.J."/>
            <person name="Serrano M.G."/>
            <person name="Buck G."/>
            <person name="Lee V."/>
            <person name="Wang Y."/>
            <person name="Carvalho R."/>
            <person name="Voegtly L."/>
            <person name="Shi R."/>
            <person name="Duckworth R."/>
            <person name="Johnson A."/>
            <person name="Loviza R."/>
            <person name="Walstead R."/>
            <person name="Shah Z."/>
            <person name="Kiflezghi M."/>
            <person name="Wade K."/>
            <person name="Ball S.L."/>
            <person name="Bradley K.W."/>
            <person name="Asai D.J."/>
            <person name="Bowman C.A."/>
            <person name="Russell D.A."/>
            <person name="Pope W.H."/>
            <person name="Jacobs-Sera D."/>
            <person name="Hendrix R.W."/>
            <person name="Hatfull G.F."/>
        </authorList>
    </citation>
    <scope>NUCLEOTIDE SEQUENCE [LARGE SCALE GENOMIC DNA]</scope>
    <source>
        <strain evidence="9 10">PUDD_83A45</strain>
    </source>
</reference>
<gene>
    <name evidence="9" type="ORF">AK829_08995</name>
</gene>
<keyword evidence="10" id="KW-1185">Reference proteome</keyword>
<protein>
    <recommendedName>
        <fullName evidence="8">Type II secretion system protein GspF domain-containing protein</fullName>
    </recommendedName>
</protein>
<dbReference type="GO" id="GO:0005886">
    <property type="term" value="C:plasma membrane"/>
    <property type="evidence" value="ECO:0007669"/>
    <property type="project" value="UniProtKB-SubCell"/>
</dbReference>
<evidence type="ECO:0000256" key="2">
    <source>
        <dbReference type="ARBA" id="ARBA00022475"/>
    </source>
</evidence>
<dbReference type="PANTHER" id="PTHR35007">
    <property type="entry name" value="INTEGRAL MEMBRANE PROTEIN-RELATED"/>
    <property type="match status" value="1"/>
</dbReference>
<name>A0A0K1RCX1_9CORY</name>
<evidence type="ECO:0000256" key="3">
    <source>
        <dbReference type="ARBA" id="ARBA00022692"/>
    </source>
</evidence>
<evidence type="ECO:0000256" key="1">
    <source>
        <dbReference type="ARBA" id="ARBA00004651"/>
    </source>
</evidence>
<feature type="region of interest" description="Disordered" evidence="6">
    <location>
        <begin position="25"/>
        <end position="50"/>
    </location>
</feature>